<feature type="domain" description="Pentatricopeptide repeat-containing protein-mitochondrial" evidence="6">
    <location>
        <begin position="464"/>
        <end position="597"/>
    </location>
</feature>
<dbReference type="STRING" id="1849047.A0A3D8S0S9"/>
<evidence type="ECO:0000256" key="4">
    <source>
        <dbReference type="ARBA" id="ARBA00044511"/>
    </source>
</evidence>
<dbReference type="Pfam" id="PF13812">
    <property type="entry name" value="PPR_3"/>
    <property type="match status" value="1"/>
</dbReference>
<protein>
    <recommendedName>
        <fullName evidence="6">Pentatricopeptide repeat-containing protein-mitochondrial domain-containing protein</fullName>
    </recommendedName>
</protein>
<evidence type="ECO:0000313" key="7">
    <source>
        <dbReference type="EMBL" id="RDW79681.1"/>
    </source>
</evidence>
<evidence type="ECO:0000256" key="5">
    <source>
        <dbReference type="PROSITE-ProRule" id="PRU00708"/>
    </source>
</evidence>
<dbReference type="InterPro" id="IPR057027">
    <property type="entry name" value="TPR_mt"/>
</dbReference>
<comment type="similarity">
    <text evidence="1">Belongs to the CCM1 family.</text>
</comment>
<dbReference type="InterPro" id="IPR002885">
    <property type="entry name" value="PPR_rpt"/>
</dbReference>
<gene>
    <name evidence="7" type="ORF">BP6252_04319</name>
</gene>
<evidence type="ECO:0000313" key="8">
    <source>
        <dbReference type="Proteomes" id="UP000256645"/>
    </source>
</evidence>
<comment type="subunit">
    <text evidence="4">Binds to mitochondrial small subunit 15S rRNA.</text>
</comment>
<dbReference type="PANTHER" id="PTHR47936">
    <property type="entry name" value="PPR_LONG DOMAIN-CONTAINING PROTEIN"/>
    <property type="match status" value="1"/>
</dbReference>
<comment type="function">
    <text evidence="3">Regulates mitochondrial small subunit maturation by controlling 15S rRNA 5'-end processing. Localizes to the 5' precursor of the 15S rRNA in a position that is subsequently occupied by mS47 in the mature yeast mtSSU. Uses structure and sequence-specific RNA recognition, binding to a single-stranded region of the precursor and specifically recognizing bases -6 to -1. The exchange of Ccm1 for mS47 is coupled to the irreversible removal of precursor rRNA that is accompanied by conformational changes of the mitoribosomal proteins uS5m and mS26. These conformational changes signal completion of 5'-end rRNA processing through protection of the mature 5'-end of the 15S rRNA and stabilization of mS47. The removal of the 5' precursor together with the dissociation of Ccm1 may be catalyzed by the 5'-3' exoribonuclease Pet127. Involved in the specific removal of group I introns in mitochondrial encoded transcripts.</text>
</comment>
<proteinExistence type="inferred from homology"/>
<dbReference type="Gene3D" id="1.25.40.10">
    <property type="entry name" value="Tetratricopeptide repeat domain"/>
    <property type="match status" value="2"/>
</dbReference>
<dbReference type="PROSITE" id="PS51375">
    <property type="entry name" value="PPR"/>
    <property type="match status" value="2"/>
</dbReference>
<comment type="caution">
    <text evidence="7">The sequence shown here is derived from an EMBL/GenBank/DDBJ whole genome shotgun (WGS) entry which is preliminary data.</text>
</comment>
<evidence type="ECO:0000256" key="2">
    <source>
        <dbReference type="ARBA" id="ARBA00022737"/>
    </source>
</evidence>
<dbReference type="OrthoDB" id="747253at2759"/>
<sequence length="758" mass="84647">MDELDVEGSGTDKSGTEGDKFFRLAEVYVKGNNMRSSTWLRINNKTTKAVSEGVVVREEATAADEAIEGVEEGVVDVVEAEAEGTELLYLYDGCKILAKPGMDAPGLLKPSGMTCQSPSFAQLDEYTPKYAGTSMDEGASPKRSTSMAVAMKLTSTNRSAAALHTVRPRIRTKKLASSQLRNVHSSVKLSESATTSLQPPDFKPSWKPNRYIPQADSQGSSVDSISPTNLISNPDARKQYDELDDVPIAVLNDRLWQMRAEEGAYKQIVFMVKYLVGSRGQKPNLVHYDALIRANADAENGSIKAVKDLLAELRESGIGLDSGIYHGVLEVLAVHPDYLLRNEILREMKDRWLSLTVDGFHNVIFGLLRDRQLEMAMDHLETMQSQNMHVQPWLYDIFIYQLGKAGELDEALRLMRYRVESRQKVIGMYIWYYLLDLFTSAYLYEGTKYVWLMKVSTSQINPPDGMLVNVLNTAARHPGGDPILATSALRILSQRRSALQVHHYEALLAAYTASSDIKTAFRVLGIMANAGQQPSTASTRPLYLHLKDDSKLCSKAWDTLEELHAEGYNIQTSAANVVIEASMTLGQYNVAMDFYKKLHKICASGPDTTTFNILLQGVSRLASNRKEHAMFIASEMSALGVKPDIITYDRLVLICMREDDYEDAMRYLDEMVAVGRNVDQAESIDGEREPQLKSSGWWLRPGTAAFLVRTCGVHGDPRAWEILDEMDRRGLPTYKLRAWVSANFNKQQDDGETVQLDT</sequence>
<dbReference type="EMBL" id="PDLM01000004">
    <property type="protein sequence ID" value="RDW79681.1"/>
    <property type="molecule type" value="Genomic_DNA"/>
</dbReference>
<dbReference type="PANTHER" id="PTHR47936:SF1">
    <property type="entry name" value="PENTATRICOPEPTIDE REPEAT-CONTAINING PROTEIN GUN1, CHLOROPLASTIC"/>
    <property type="match status" value="1"/>
</dbReference>
<dbReference type="Proteomes" id="UP000256645">
    <property type="component" value="Unassembled WGS sequence"/>
</dbReference>
<dbReference type="AlphaFoldDB" id="A0A3D8S0S9"/>
<keyword evidence="8" id="KW-1185">Reference proteome</keyword>
<feature type="repeat" description="PPR" evidence="5">
    <location>
        <begin position="644"/>
        <end position="678"/>
    </location>
</feature>
<dbReference type="Pfam" id="PF23276">
    <property type="entry name" value="TPR_24"/>
    <property type="match status" value="1"/>
</dbReference>
<reference evidence="7 8" key="1">
    <citation type="journal article" date="2018" name="IMA Fungus">
        <title>IMA Genome-F 9: Draft genome sequence of Annulohypoxylon stygium, Aspergillus mulundensis, Berkeleyomyces basicola (syn. Thielaviopsis basicola), Ceratocystis smalleyi, two Cercospora beticola strains, Coleophoma cylindrospora, Fusarium fracticaudum, Phialophora cf. hyalina, and Morchella septimelata.</title>
        <authorList>
            <person name="Wingfield B.D."/>
            <person name="Bills G.F."/>
            <person name="Dong Y."/>
            <person name="Huang W."/>
            <person name="Nel W.J."/>
            <person name="Swalarsk-Parry B.S."/>
            <person name="Vaghefi N."/>
            <person name="Wilken P.M."/>
            <person name="An Z."/>
            <person name="de Beer Z.W."/>
            <person name="De Vos L."/>
            <person name="Chen L."/>
            <person name="Duong T.A."/>
            <person name="Gao Y."/>
            <person name="Hammerbacher A."/>
            <person name="Kikkert J.R."/>
            <person name="Li Y."/>
            <person name="Li H."/>
            <person name="Li K."/>
            <person name="Li Q."/>
            <person name="Liu X."/>
            <person name="Ma X."/>
            <person name="Naidoo K."/>
            <person name="Pethybridge S.J."/>
            <person name="Sun J."/>
            <person name="Steenkamp E.T."/>
            <person name="van der Nest M.A."/>
            <person name="van Wyk S."/>
            <person name="Wingfield M.J."/>
            <person name="Xiong C."/>
            <person name="Yue Q."/>
            <person name="Zhang X."/>
        </authorList>
    </citation>
    <scope>NUCLEOTIDE SEQUENCE [LARGE SCALE GENOMIC DNA]</scope>
    <source>
        <strain evidence="7 8">BP6252</strain>
    </source>
</reference>
<dbReference type="InterPro" id="IPR011990">
    <property type="entry name" value="TPR-like_helical_dom_sf"/>
</dbReference>
<keyword evidence="2" id="KW-0677">Repeat</keyword>
<feature type="repeat" description="PPR" evidence="5">
    <location>
        <begin position="607"/>
        <end position="643"/>
    </location>
</feature>
<evidence type="ECO:0000256" key="3">
    <source>
        <dbReference type="ARBA" id="ARBA00044493"/>
    </source>
</evidence>
<accession>A0A3D8S0S9</accession>
<evidence type="ECO:0000259" key="6">
    <source>
        <dbReference type="Pfam" id="PF23276"/>
    </source>
</evidence>
<name>A0A3D8S0S9_9HELO</name>
<evidence type="ECO:0000256" key="1">
    <source>
        <dbReference type="ARBA" id="ARBA00006192"/>
    </source>
</evidence>
<organism evidence="7 8">
    <name type="scientific">Coleophoma cylindrospora</name>
    <dbReference type="NCBI Taxonomy" id="1849047"/>
    <lineage>
        <taxon>Eukaryota</taxon>
        <taxon>Fungi</taxon>
        <taxon>Dikarya</taxon>
        <taxon>Ascomycota</taxon>
        <taxon>Pezizomycotina</taxon>
        <taxon>Leotiomycetes</taxon>
        <taxon>Helotiales</taxon>
        <taxon>Dermateaceae</taxon>
        <taxon>Coleophoma</taxon>
    </lineage>
</organism>